<proteinExistence type="predicted"/>
<dbReference type="Pfam" id="PF09669">
    <property type="entry name" value="Phage_pRha"/>
    <property type="match status" value="1"/>
</dbReference>
<comment type="caution">
    <text evidence="2">The sequence shown here is derived from an EMBL/GenBank/DDBJ whole genome shotgun (WGS) entry which is preliminary data.</text>
</comment>
<sequence>MIALPLQQARGGLSPRKHGASQALIRKRFFHARNPRFGGAVRASARKADSLCSVVTTRTTPPPRLDCHPMGGGFASRIHTEVPMNTLTQIPSDGLSSFEFQYYPLRMIADEHGKPWFIAVDVCAILGYDNQSKAIKDHCKETGLTTRFIPALSNRYRLIDEENLFLLIANSGRLGDEVFGAWVRDEVLPSLRLPTDSLQVKPVVILHDGKAVTTSTEVARYFGKLHKHVLDKIRELLGELPAEFNEPNFRPVDFFDAKGEKRQAYELTRDAFMLLVMGFTGKTALAFKLAYIQAFNRMEMELLETRRPQTQDSAPVLQPHAKEPGVTRLLVTMRDGQEPITEKLSPNKHVLSLDDFTELARKTGWLVISKDEFIRHFFGGEG</sequence>
<evidence type="ECO:0000313" key="3">
    <source>
        <dbReference type="Proteomes" id="UP000249396"/>
    </source>
</evidence>
<protein>
    <recommendedName>
        <fullName evidence="1">Bro-N domain-containing protein</fullName>
    </recommendedName>
</protein>
<dbReference type="NCBIfam" id="TIGR02681">
    <property type="entry name" value="phage_pRha"/>
    <property type="match status" value="1"/>
</dbReference>
<organism evidence="2 3">
    <name type="scientific">Candidatus Methylumidiphilus alinenensis</name>
    <dbReference type="NCBI Taxonomy" id="2202197"/>
    <lineage>
        <taxon>Bacteria</taxon>
        <taxon>Pseudomonadati</taxon>
        <taxon>Pseudomonadota</taxon>
        <taxon>Gammaproteobacteria</taxon>
        <taxon>Methylococcales</taxon>
        <taxon>Candidatus Methylumidiphilus</taxon>
    </lineage>
</organism>
<dbReference type="EMBL" id="QJPH01000577">
    <property type="protein sequence ID" value="PZN69408.1"/>
    <property type="molecule type" value="Genomic_DNA"/>
</dbReference>
<reference evidence="2 3" key="1">
    <citation type="journal article" date="2018" name="Aquat. Microb. Ecol.">
        <title>Gammaproteobacterial methanotrophs dominate.</title>
        <authorList>
            <person name="Rissanen A.J."/>
            <person name="Saarenheimo J."/>
            <person name="Tiirola M."/>
            <person name="Peura S."/>
            <person name="Aalto S.L."/>
            <person name="Karvinen A."/>
            <person name="Nykanen H."/>
        </authorList>
    </citation>
    <scope>NUCLEOTIDE SEQUENCE [LARGE SCALE GENOMIC DNA]</scope>
    <source>
        <strain evidence="2">AMbin10</strain>
    </source>
</reference>
<dbReference type="InterPro" id="IPR014054">
    <property type="entry name" value="Phage_regulatory_Rha"/>
</dbReference>
<dbReference type="PROSITE" id="PS51750">
    <property type="entry name" value="BRO_N"/>
    <property type="match status" value="1"/>
</dbReference>
<dbReference type="AlphaFoldDB" id="A0A2W4QMX9"/>
<gene>
    <name evidence="2" type="ORF">DM484_29735</name>
</gene>
<dbReference type="PANTHER" id="PTHR36180:SF2">
    <property type="entry name" value="BRO FAMILY PROTEIN"/>
    <property type="match status" value="1"/>
</dbReference>
<feature type="domain" description="Bro-N" evidence="1">
    <location>
        <begin position="87"/>
        <end position="195"/>
    </location>
</feature>
<dbReference type="InterPro" id="IPR003497">
    <property type="entry name" value="BRO_N_domain"/>
</dbReference>
<accession>A0A2W4QMX9</accession>
<name>A0A2W4QMX9_9GAMM</name>
<dbReference type="SMART" id="SM01040">
    <property type="entry name" value="Bro-N"/>
    <property type="match status" value="1"/>
</dbReference>
<dbReference type="Proteomes" id="UP000249396">
    <property type="component" value="Unassembled WGS sequence"/>
</dbReference>
<evidence type="ECO:0000259" key="1">
    <source>
        <dbReference type="PROSITE" id="PS51750"/>
    </source>
</evidence>
<dbReference type="PANTHER" id="PTHR36180">
    <property type="entry name" value="DNA-BINDING PROTEIN-RELATED-RELATED"/>
    <property type="match status" value="1"/>
</dbReference>
<evidence type="ECO:0000313" key="2">
    <source>
        <dbReference type="EMBL" id="PZN69408.1"/>
    </source>
</evidence>
<dbReference type="Pfam" id="PF02498">
    <property type="entry name" value="Bro-N"/>
    <property type="match status" value="1"/>
</dbReference>